<feature type="chain" id="PRO_5009521949" description="Lipoprotein" evidence="1">
    <location>
        <begin position="23"/>
        <end position="129"/>
    </location>
</feature>
<evidence type="ECO:0000313" key="3">
    <source>
        <dbReference type="Proteomes" id="UP000179157"/>
    </source>
</evidence>
<evidence type="ECO:0000313" key="2">
    <source>
        <dbReference type="EMBL" id="OGF57551.1"/>
    </source>
</evidence>
<comment type="caution">
    <text evidence="2">The sequence shown here is derived from an EMBL/GenBank/DDBJ whole genome shotgun (WGS) entry which is preliminary data.</text>
</comment>
<dbReference type="STRING" id="1817864.A2Z21_05830"/>
<proteinExistence type="predicted"/>
<reference evidence="2 3" key="1">
    <citation type="journal article" date="2016" name="Nat. Commun.">
        <title>Thousands of microbial genomes shed light on interconnected biogeochemical processes in an aquifer system.</title>
        <authorList>
            <person name="Anantharaman K."/>
            <person name="Brown C.T."/>
            <person name="Hug L.A."/>
            <person name="Sharon I."/>
            <person name="Castelle C.J."/>
            <person name="Probst A.J."/>
            <person name="Thomas B.C."/>
            <person name="Singh A."/>
            <person name="Wilkins M.J."/>
            <person name="Karaoz U."/>
            <person name="Brodie E.L."/>
            <person name="Williams K.H."/>
            <person name="Hubbard S.S."/>
            <person name="Banfield J.F."/>
        </authorList>
    </citation>
    <scope>NUCLEOTIDE SEQUENCE [LARGE SCALE GENOMIC DNA]</scope>
    <source>
        <strain evidence="3">RBG_16_55_9</strain>
    </source>
</reference>
<protein>
    <recommendedName>
        <fullName evidence="4">Lipoprotein</fullName>
    </recommendedName>
</protein>
<dbReference type="EMBL" id="MFGX01000010">
    <property type="protein sequence ID" value="OGF57551.1"/>
    <property type="molecule type" value="Genomic_DNA"/>
</dbReference>
<organism evidence="2 3">
    <name type="scientific">Fraserbacteria sp. (strain RBG_16_55_9)</name>
    <dbReference type="NCBI Taxonomy" id="1817864"/>
    <lineage>
        <taxon>Bacteria</taxon>
        <taxon>Candidatus Fraseribacteriota</taxon>
    </lineage>
</organism>
<gene>
    <name evidence="2" type="ORF">A2Z21_05830</name>
</gene>
<sequence length="129" mass="14378">MKKARLLVIAFGSLLSIWSCNAEPARLPPAPPNSFVLPAQDNIFTVGFLRPFPNSPIYFTEESLMKIYPNLIPAEVHISVGARRYFQQGVIVTKDKKVVFFTTCSSSYISISTEAGQMSFATSKEVWVK</sequence>
<evidence type="ECO:0008006" key="4">
    <source>
        <dbReference type="Google" id="ProtNLM"/>
    </source>
</evidence>
<evidence type="ECO:0000256" key="1">
    <source>
        <dbReference type="SAM" id="SignalP"/>
    </source>
</evidence>
<keyword evidence="1" id="KW-0732">Signal</keyword>
<dbReference type="Proteomes" id="UP000179157">
    <property type="component" value="Unassembled WGS sequence"/>
</dbReference>
<accession>A0A1F5V3S3</accession>
<name>A0A1F5V3S3_FRAXR</name>
<feature type="signal peptide" evidence="1">
    <location>
        <begin position="1"/>
        <end position="22"/>
    </location>
</feature>
<dbReference type="AlphaFoldDB" id="A0A1F5V3S3"/>